<feature type="region of interest" description="Disordered" evidence="1">
    <location>
        <begin position="151"/>
        <end position="173"/>
    </location>
</feature>
<feature type="region of interest" description="Disordered" evidence="1">
    <location>
        <begin position="1"/>
        <end position="45"/>
    </location>
</feature>
<proteinExistence type="predicted"/>
<accession>U4LJL9</accession>
<dbReference type="EMBL" id="HF935723">
    <property type="protein sequence ID" value="CCX12681.1"/>
    <property type="molecule type" value="Genomic_DNA"/>
</dbReference>
<evidence type="ECO:0000256" key="1">
    <source>
        <dbReference type="SAM" id="MobiDB-lite"/>
    </source>
</evidence>
<protein>
    <submittedName>
        <fullName evidence="2">Uncharacterized protein</fullName>
    </submittedName>
</protein>
<dbReference type="Proteomes" id="UP000018144">
    <property type="component" value="Unassembled WGS sequence"/>
</dbReference>
<feature type="compositionally biased region" description="Low complexity" evidence="1">
    <location>
        <begin position="58"/>
        <end position="71"/>
    </location>
</feature>
<feature type="region of interest" description="Disordered" evidence="1">
    <location>
        <begin position="58"/>
        <end position="95"/>
    </location>
</feature>
<organism evidence="2 3">
    <name type="scientific">Pyronema omphalodes (strain CBS 100304)</name>
    <name type="common">Pyronema confluens</name>
    <dbReference type="NCBI Taxonomy" id="1076935"/>
    <lineage>
        <taxon>Eukaryota</taxon>
        <taxon>Fungi</taxon>
        <taxon>Dikarya</taxon>
        <taxon>Ascomycota</taxon>
        <taxon>Pezizomycotina</taxon>
        <taxon>Pezizomycetes</taxon>
        <taxon>Pezizales</taxon>
        <taxon>Pyronemataceae</taxon>
        <taxon>Pyronema</taxon>
    </lineage>
</organism>
<feature type="compositionally biased region" description="Low complexity" evidence="1">
    <location>
        <begin position="24"/>
        <end position="37"/>
    </location>
</feature>
<gene>
    <name evidence="2" type="ORF">PCON_12275</name>
</gene>
<dbReference type="AlphaFoldDB" id="U4LJL9"/>
<feature type="compositionally biased region" description="Low complexity" evidence="1">
    <location>
        <begin position="1"/>
        <end position="17"/>
    </location>
</feature>
<reference evidence="2 3" key="1">
    <citation type="journal article" date="2013" name="PLoS Genet.">
        <title>The genome and development-dependent transcriptomes of Pyronema confluens: a window into fungal evolution.</title>
        <authorList>
            <person name="Traeger S."/>
            <person name="Altegoer F."/>
            <person name="Freitag M."/>
            <person name="Gabaldon T."/>
            <person name="Kempken F."/>
            <person name="Kumar A."/>
            <person name="Marcet-Houben M."/>
            <person name="Poggeler S."/>
            <person name="Stajich J.E."/>
            <person name="Nowrousian M."/>
        </authorList>
    </citation>
    <scope>NUCLEOTIDE SEQUENCE [LARGE SCALE GENOMIC DNA]</scope>
    <source>
        <strain evidence="3">CBS 100304</strain>
        <tissue evidence="2">Vegetative mycelium</tissue>
    </source>
</reference>
<evidence type="ECO:0000313" key="2">
    <source>
        <dbReference type="EMBL" id="CCX12681.1"/>
    </source>
</evidence>
<sequence>MSSNSSSSLSATPPVSSRLGGLQSDSPSTTATRSPPTVNKSALPPTIITHSLATCLLNPSSGSLLPSPSTPRQFPGWYQRENTPSPPPHTQPPLRSILKKTTSMESGILKSALKSEGSEENAVKKQARIACRRYPSGEMVPKFEYITEKTAGKKHRETGEGDGGISRKRSFDG</sequence>
<name>U4LJL9_PYROM</name>
<evidence type="ECO:0000313" key="3">
    <source>
        <dbReference type="Proteomes" id="UP000018144"/>
    </source>
</evidence>
<keyword evidence="3" id="KW-1185">Reference proteome</keyword>